<dbReference type="InterPro" id="IPR005511">
    <property type="entry name" value="SMP-30"/>
</dbReference>
<sequence>MDLNGFDCSILDSTNCLLGEGPTYDPETDTLWWFDITGRKLMEHRFGDGHSASHDLPFLCSALAVADGGRQVIACEKGLLERSPSDGALTNIVGIEADNETTRSNDSRVHPCGAFWVGTMSKFGKENAGSIYHYFRGELKPLFTGITVTNAICFSADGSVGYFTDTPTGKVMRVPLDPQTGLPTGQAEDFIVRTLDHPGWADGAVIDADGLMWIARWDGSCVQAYDASGSVVETINLPASQITCPAFVGKDASRMILTSAAEGISEQRLIEQPHAGMTFMIDRRVNGRIEPKVSL</sequence>
<name>A0ABT4VSH7_9HYPH</name>
<evidence type="ECO:0000313" key="3">
    <source>
        <dbReference type="EMBL" id="MDA4847670.1"/>
    </source>
</evidence>
<comment type="similarity">
    <text evidence="1">Belongs to the SMP-30/CGR1 family.</text>
</comment>
<dbReference type="PRINTS" id="PR01790">
    <property type="entry name" value="SMP30FAMILY"/>
</dbReference>
<gene>
    <name evidence="3" type="ORF">OOZ53_20080</name>
</gene>
<dbReference type="PANTHER" id="PTHR10907">
    <property type="entry name" value="REGUCALCIN"/>
    <property type="match status" value="1"/>
</dbReference>
<feature type="domain" description="SMP-30/Gluconolactonase/LRE-like region" evidence="2">
    <location>
        <begin position="18"/>
        <end position="260"/>
    </location>
</feature>
<dbReference type="Pfam" id="PF08450">
    <property type="entry name" value="SGL"/>
    <property type="match status" value="1"/>
</dbReference>
<dbReference type="Gene3D" id="2.120.10.30">
    <property type="entry name" value="TolB, C-terminal domain"/>
    <property type="match status" value="1"/>
</dbReference>
<dbReference type="InterPro" id="IPR013658">
    <property type="entry name" value="SGL"/>
</dbReference>
<organism evidence="3 4">
    <name type="scientific">Hoeflea poritis</name>
    <dbReference type="NCBI Taxonomy" id="2993659"/>
    <lineage>
        <taxon>Bacteria</taxon>
        <taxon>Pseudomonadati</taxon>
        <taxon>Pseudomonadota</taxon>
        <taxon>Alphaproteobacteria</taxon>
        <taxon>Hyphomicrobiales</taxon>
        <taxon>Rhizobiaceae</taxon>
        <taxon>Hoeflea</taxon>
    </lineage>
</organism>
<reference evidence="3" key="1">
    <citation type="submission" date="2022-11" db="EMBL/GenBank/DDBJ databases">
        <title>Hoeflea poritis sp. nov., isolated from scleractinian coral Porites lutea.</title>
        <authorList>
            <person name="Zhang G."/>
            <person name="Wei Q."/>
            <person name="Cai L."/>
        </authorList>
    </citation>
    <scope>NUCLEOTIDE SEQUENCE</scope>
    <source>
        <strain evidence="3">E7-10</strain>
    </source>
</reference>
<accession>A0ABT4VSH7</accession>
<dbReference type="PANTHER" id="PTHR10907:SF47">
    <property type="entry name" value="REGUCALCIN"/>
    <property type="match status" value="1"/>
</dbReference>
<evidence type="ECO:0000256" key="1">
    <source>
        <dbReference type="ARBA" id="ARBA00008853"/>
    </source>
</evidence>
<dbReference type="EMBL" id="JAPJZH010000014">
    <property type="protein sequence ID" value="MDA4847670.1"/>
    <property type="molecule type" value="Genomic_DNA"/>
</dbReference>
<evidence type="ECO:0000313" key="4">
    <source>
        <dbReference type="Proteomes" id="UP001148313"/>
    </source>
</evidence>
<dbReference type="SUPFAM" id="SSF63829">
    <property type="entry name" value="Calcium-dependent phosphotriesterase"/>
    <property type="match status" value="1"/>
</dbReference>
<comment type="caution">
    <text evidence="3">The sequence shown here is derived from an EMBL/GenBank/DDBJ whole genome shotgun (WGS) entry which is preliminary data.</text>
</comment>
<dbReference type="RefSeq" id="WP_271091505.1">
    <property type="nucleotide sequence ID" value="NZ_JAPJZH010000014.1"/>
</dbReference>
<dbReference type="InterPro" id="IPR011042">
    <property type="entry name" value="6-blade_b-propeller_TolB-like"/>
</dbReference>
<protein>
    <submittedName>
        <fullName evidence="3">SMP-30/gluconolactonase/LRE family protein</fullName>
    </submittedName>
</protein>
<evidence type="ECO:0000259" key="2">
    <source>
        <dbReference type="Pfam" id="PF08450"/>
    </source>
</evidence>
<proteinExistence type="inferred from homology"/>
<dbReference type="Proteomes" id="UP001148313">
    <property type="component" value="Unassembled WGS sequence"/>
</dbReference>
<keyword evidence="4" id="KW-1185">Reference proteome</keyword>